<proteinExistence type="inferred from homology"/>
<gene>
    <name evidence="3" type="ORF">PIB30_093369</name>
</gene>
<dbReference type="PRINTS" id="PR00463">
    <property type="entry name" value="EP450I"/>
</dbReference>
<accession>A0ABU6ZTQ9</accession>
<dbReference type="Pfam" id="PF00067">
    <property type="entry name" value="p450"/>
    <property type="match status" value="1"/>
</dbReference>
<evidence type="ECO:0000313" key="3">
    <source>
        <dbReference type="EMBL" id="MED6225402.1"/>
    </source>
</evidence>
<dbReference type="InterPro" id="IPR002401">
    <property type="entry name" value="Cyt_P450_E_grp-I"/>
</dbReference>
<dbReference type="SUPFAM" id="SSF48264">
    <property type="entry name" value="Cytochrome P450"/>
    <property type="match status" value="1"/>
</dbReference>
<dbReference type="EMBL" id="JASCZI010273848">
    <property type="protein sequence ID" value="MED6225402.1"/>
    <property type="molecule type" value="Genomic_DNA"/>
</dbReference>
<dbReference type="InterPro" id="IPR001128">
    <property type="entry name" value="Cyt_P450"/>
</dbReference>
<keyword evidence="2" id="KW-0349">Heme</keyword>
<protein>
    <recommendedName>
        <fullName evidence="5">Cytochrome P450</fullName>
    </recommendedName>
</protein>
<keyword evidence="4" id="KW-1185">Reference proteome</keyword>
<reference evidence="3 4" key="1">
    <citation type="journal article" date="2023" name="Plants (Basel)">
        <title>Bridging the Gap: Combining Genomics and Transcriptomics Approaches to Understand Stylosanthes scabra, an Orphan Legume from the Brazilian Caatinga.</title>
        <authorList>
            <person name="Ferreira-Neto J.R.C."/>
            <person name="da Silva M.D."/>
            <person name="Binneck E."/>
            <person name="de Melo N.F."/>
            <person name="da Silva R.H."/>
            <person name="de Melo A.L.T.M."/>
            <person name="Pandolfi V."/>
            <person name="Bustamante F.O."/>
            <person name="Brasileiro-Vidal A.C."/>
            <person name="Benko-Iseppon A.M."/>
        </authorList>
    </citation>
    <scope>NUCLEOTIDE SEQUENCE [LARGE SCALE GENOMIC DNA]</scope>
    <source>
        <tissue evidence="3">Leaves</tissue>
    </source>
</reference>
<dbReference type="PANTHER" id="PTHR47950">
    <property type="entry name" value="CYTOCHROME P450, FAMILY 76, SUBFAMILY C, POLYPEPTIDE 5-RELATED"/>
    <property type="match status" value="1"/>
</dbReference>
<dbReference type="PRINTS" id="PR00385">
    <property type="entry name" value="P450"/>
</dbReference>
<name>A0ABU6ZTQ9_9FABA</name>
<keyword evidence="2" id="KW-0503">Monooxygenase</keyword>
<evidence type="ECO:0000256" key="1">
    <source>
        <dbReference type="ARBA" id="ARBA00010617"/>
    </source>
</evidence>
<organism evidence="3 4">
    <name type="scientific">Stylosanthes scabra</name>
    <dbReference type="NCBI Taxonomy" id="79078"/>
    <lineage>
        <taxon>Eukaryota</taxon>
        <taxon>Viridiplantae</taxon>
        <taxon>Streptophyta</taxon>
        <taxon>Embryophyta</taxon>
        <taxon>Tracheophyta</taxon>
        <taxon>Spermatophyta</taxon>
        <taxon>Magnoliopsida</taxon>
        <taxon>eudicotyledons</taxon>
        <taxon>Gunneridae</taxon>
        <taxon>Pentapetalae</taxon>
        <taxon>rosids</taxon>
        <taxon>fabids</taxon>
        <taxon>Fabales</taxon>
        <taxon>Fabaceae</taxon>
        <taxon>Papilionoideae</taxon>
        <taxon>50 kb inversion clade</taxon>
        <taxon>dalbergioids sensu lato</taxon>
        <taxon>Dalbergieae</taxon>
        <taxon>Pterocarpus clade</taxon>
        <taxon>Stylosanthes</taxon>
    </lineage>
</organism>
<comment type="caution">
    <text evidence="3">The sequence shown here is derived from an EMBL/GenBank/DDBJ whole genome shotgun (WGS) entry which is preliminary data.</text>
</comment>
<evidence type="ECO:0000313" key="4">
    <source>
        <dbReference type="Proteomes" id="UP001341840"/>
    </source>
</evidence>
<comment type="similarity">
    <text evidence="1 2">Belongs to the cytochrome P450 family.</text>
</comment>
<dbReference type="InterPro" id="IPR036396">
    <property type="entry name" value="Cyt_P450_sf"/>
</dbReference>
<dbReference type="CDD" id="cd11073">
    <property type="entry name" value="CYP76-like"/>
    <property type="match status" value="1"/>
</dbReference>
<keyword evidence="2" id="KW-0560">Oxidoreductase</keyword>
<dbReference type="Proteomes" id="UP001341840">
    <property type="component" value="Unassembled WGS sequence"/>
</dbReference>
<keyword evidence="2" id="KW-0408">Iron</keyword>
<sequence length="501" mass="57404">MNYLLLLLLAFLVCATIHVLIIFILGTKKSKSSKDPPRPYPFPIIGNILELGSQPHKSLAKLSQTYGPIMSLNLGSIKTIVISSPKLAKEILHKHDQILSNRTVPDTIRALDHHIFSMVWMPPTNQWRILRRVSANKVFSPQQLDSTQVFRQRKMRELLDFVKEKNEKAESLDIGEATFVAVLNSLSNTFFSMDLDDHHNNSKKSQEFKEIFLGIMKEAGRPNVVDFFPMLRKLDPQGARARMNNYFGKLIDFFDGLVEERLERETKLSNDVLDSLVEVMMEDNSQVTRPHLLHLFLDLFVAGTDTTSSTIEWAMSELLRNPQKLEQVRKELQQVIGKDEQQQQIEESYITKLPYLRAVVKETLRLHPPIPLLVPHKSEDNVEICGFMVPKDAQILVNVWAMGRDSNVWRNPNEFLPERFLENDVDFKGQDFELIPFGAGRRICPGLPLASRTIHIVLASLLCNYDWKLANGKKKEDVDMSETYGITLHKTHPLHVIPIQA</sequence>
<dbReference type="PROSITE" id="PS00086">
    <property type="entry name" value="CYTOCHROME_P450"/>
    <property type="match status" value="1"/>
</dbReference>
<evidence type="ECO:0000256" key="2">
    <source>
        <dbReference type="RuleBase" id="RU000461"/>
    </source>
</evidence>
<keyword evidence="2" id="KW-0479">Metal-binding</keyword>
<dbReference type="Gene3D" id="1.10.630.10">
    <property type="entry name" value="Cytochrome P450"/>
    <property type="match status" value="1"/>
</dbReference>
<evidence type="ECO:0008006" key="5">
    <source>
        <dbReference type="Google" id="ProtNLM"/>
    </source>
</evidence>
<dbReference type="InterPro" id="IPR017972">
    <property type="entry name" value="Cyt_P450_CS"/>
</dbReference>
<dbReference type="PANTHER" id="PTHR47950:SF30">
    <property type="entry name" value="CYTOCHROME P450 FAMILY PROTEIN"/>
    <property type="match status" value="1"/>
</dbReference>